<dbReference type="EMBL" id="CAJVPQ010000010">
    <property type="protein sequence ID" value="CAG8436636.1"/>
    <property type="molecule type" value="Genomic_DNA"/>
</dbReference>
<evidence type="ECO:0000256" key="1">
    <source>
        <dbReference type="PROSITE-ProRule" id="PRU00267"/>
    </source>
</evidence>
<organism evidence="4 5">
    <name type="scientific">Funneliformis caledonium</name>
    <dbReference type="NCBI Taxonomy" id="1117310"/>
    <lineage>
        <taxon>Eukaryota</taxon>
        <taxon>Fungi</taxon>
        <taxon>Fungi incertae sedis</taxon>
        <taxon>Mucoromycota</taxon>
        <taxon>Glomeromycotina</taxon>
        <taxon>Glomeromycetes</taxon>
        <taxon>Glomerales</taxon>
        <taxon>Glomeraceae</taxon>
        <taxon>Funneliformis</taxon>
    </lineage>
</organism>
<dbReference type="OrthoDB" id="6247875at2759"/>
<dbReference type="GO" id="GO:0003677">
    <property type="term" value="F:DNA binding"/>
    <property type="evidence" value="ECO:0007669"/>
    <property type="project" value="UniProtKB-UniRule"/>
</dbReference>
<evidence type="ECO:0000313" key="4">
    <source>
        <dbReference type="EMBL" id="CAG8436636.1"/>
    </source>
</evidence>
<dbReference type="SMART" id="SM00398">
    <property type="entry name" value="HMG"/>
    <property type="match status" value="1"/>
</dbReference>
<feature type="domain" description="HMG box" evidence="3">
    <location>
        <begin position="69"/>
        <end position="139"/>
    </location>
</feature>
<dbReference type="Gene3D" id="1.10.30.10">
    <property type="entry name" value="High mobility group box domain"/>
    <property type="match status" value="1"/>
</dbReference>
<dbReference type="Pfam" id="PF00505">
    <property type="entry name" value="HMG_box"/>
    <property type="match status" value="1"/>
</dbReference>
<proteinExistence type="predicted"/>
<reference evidence="4" key="1">
    <citation type="submission" date="2021-06" db="EMBL/GenBank/DDBJ databases">
        <authorList>
            <person name="Kallberg Y."/>
            <person name="Tangrot J."/>
            <person name="Rosling A."/>
        </authorList>
    </citation>
    <scope>NUCLEOTIDE SEQUENCE</scope>
    <source>
        <strain evidence="4">UK204</strain>
    </source>
</reference>
<feature type="region of interest" description="Disordered" evidence="2">
    <location>
        <begin position="135"/>
        <end position="170"/>
    </location>
</feature>
<dbReference type="InterPro" id="IPR036910">
    <property type="entry name" value="HMG_box_dom_sf"/>
</dbReference>
<keyword evidence="5" id="KW-1185">Reference proteome</keyword>
<protein>
    <submittedName>
        <fullName evidence="4">16500_t:CDS:1</fullName>
    </submittedName>
</protein>
<dbReference type="InterPro" id="IPR009071">
    <property type="entry name" value="HMG_box_dom"/>
</dbReference>
<dbReference type="PROSITE" id="PS50118">
    <property type="entry name" value="HMG_BOX_2"/>
    <property type="match status" value="1"/>
</dbReference>
<evidence type="ECO:0000259" key="3">
    <source>
        <dbReference type="PROSITE" id="PS50118"/>
    </source>
</evidence>
<keyword evidence="1" id="KW-0238">DNA-binding</keyword>
<feature type="compositionally biased region" description="Polar residues" evidence="2">
    <location>
        <begin position="136"/>
        <end position="155"/>
    </location>
</feature>
<dbReference type="SUPFAM" id="SSF47095">
    <property type="entry name" value="HMG-box"/>
    <property type="match status" value="1"/>
</dbReference>
<gene>
    <name evidence="4" type="ORF">FCALED_LOCUS139</name>
</gene>
<dbReference type="GO" id="GO:0005634">
    <property type="term" value="C:nucleus"/>
    <property type="evidence" value="ECO:0007669"/>
    <property type="project" value="UniProtKB-UniRule"/>
</dbReference>
<sequence>MSLPYNKNGTVIDFGPKDVKNNDYDERMIQETILEETTPEEREELQRLTFLNLNELIKPKVRLNNDKPPPRPQNAFVIFRKDYQAKLTSQHPTLSSAFRDISTTSSKLWKEASNDQKNCFNRLSDLAKSLHEKIWPTSSNSGDNAPASRDNSLPQPGNEHAESQNVEVNRRTLEIDPSTDFFNKYCKEILNKYRDIEGSQSGSSIQQSSAPLFQFLKGLQFQYLLVILRS</sequence>
<name>A0A9N8V4T0_9GLOM</name>
<dbReference type="Proteomes" id="UP000789570">
    <property type="component" value="Unassembled WGS sequence"/>
</dbReference>
<accession>A0A9N8V4T0</accession>
<evidence type="ECO:0000313" key="5">
    <source>
        <dbReference type="Proteomes" id="UP000789570"/>
    </source>
</evidence>
<dbReference type="AlphaFoldDB" id="A0A9N8V4T0"/>
<keyword evidence="1" id="KW-0539">Nucleus</keyword>
<comment type="caution">
    <text evidence="4">The sequence shown here is derived from an EMBL/GenBank/DDBJ whole genome shotgun (WGS) entry which is preliminary data.</text>
</comment>
<feature type="DNA-binding region" description="HMG box" evidence="1">
    <location>
        <begin position="69"/>
        <end position="139"/>
    </location>
</feature>
<evidence type="ECO:0000256" key="2">
    <source>
        <dbReference type="SAM" id="MobiDB-lite"/>
    </source>
</evidence>